<dbReference type="PANTHER" id="PTHR22916:SF3">
    <property type="entry name" value="UDP-GLCNAC:BETAGAL BETA-1,3-N-ACETYLGLUCOSAMINYLTRANSFERASE-LIKE PROTEIN 1"/>
    <property type="match status" value="1"/>
</dbReference>
<evidence type="ECO:0000313" key="2">
    <source>
        <dbReference type="EMBL" id="QEX15419.1"/>
    </source>
</evidence>
<dbReference type="CDD" id="cd00761">
    <property type="entry name" value="Glyco_tranf_GTA_type"/>
    <property type="match status" value="1"/>
</dbReference>
<dbReference type="KEGG" id="htq:FRZ44_07020"/>
<sequence length="332" mass="36685">MTAATILIPTFDHGPAILAQAIASAQAQSVTDTEIFVVGDGAPPESRAAVEALAAADRRLRYFDNPKGEARGERHRHRALQAATGEIVCYLADDDLWFPDHVEIMRGLLAEADFANGLPGQIDGDGRIQGGFVDLALPYFKRIILERANRIPTSFGAHRLDFYRRLPQGWNPAPGTSPSDWHMWRQILAMPNCRTRSAFIPTGICLPSPQRRHMTVEQRAAELARWRATIADPLQLARLRIDILAQAVARAGREAEDGRILQERSQPRSPGEIEAARADLVQRLAQAEARIALLQATLAAAPPSLFSRAKIARARVPYLRAAWRRLRGRPAS</sequence>
<keyword evidence="3" id="KW-1185">Reference proteome</keyword>
<dbReference type="Pfam" id="PF00535">
    <property type="entry name" value="Glycos_transf_2"/>
    <property type="match status" value="1"/>
</dbReference>
<dbReference type="PANTHER" id="PTHR22916">
    <property type="entry name" value="GLYCOSYLTRANSFERASE"/>
    <property type="match status" value="1"/>
</dbReference>
<reference evidence="2 3" key="1">
    <citation type="submission" date="2019-08" db="EMBL/GenBank/DDBJ databases">
        <title>Hyperibacter terrae gen. nov., sp. nov. and Hyperibacter viscosus sp. nov., two new members in the family Rhodospirillaceae isolated from the rhizosphere of Hypericum perforatum.</title>
        <authorList>
            <person name="Noviana Z."/>
        </authorList>
    </citation>
    <scope>NUCLEOTIDE SEQUENCE [LARGE SCALE GENOMIC DNA]</scope>
    <source>
        <strain evidence="2 3">R5913</strain>
    </source>
</reference>
<dbReference type="GO" id="GO:0016758">
    <property type="term" value="F:hexosyltransferase activity"/>
    <property type="evidence" value="ECO:0007669"/>
    <property type="project" value="UniProtKB-ARBA"/>
</dbReference>
<dbReference type="InterPro" id="IPR029044">
    <property type="entry name" value="Nucleotide-diphossugar_trans"/>
</dbReference>
<dbReference type="Gene3D" id="3.90.550.10">
    <property type="entry name" value="Spore Coat Polysaccharide Biosynthesis Protein SpsA, Chain A"/>
    <property type="match status" value="1"/>
</dbReference>
<dbReference type="EMBL" id="CP042906">
    <property type="protein sequence ID" value="QEX15419.1"/>
    <property type="molecule type" value="Genomic_DNA"/>
</dbReference>
<accession>A0A5J6MDE1</accession>
<feature type="domain" description="Glycosyltransferase 2-like" evidence="1">
    <location>
        <begin position="5"/>
        <end position="115"/>
    </location>
</feature>
<evidence type="ECO:0000313" key="3">
    <source>
        <dbReference type="Proteomes" id="UP000326202"/>
    </source>
</evidence>
<dbReference type="RefSeq" id="WP_151175871.1">
    <property type="nucleotide sequence ID" value="NZ_CP042906.1"/>
</dbReference>
<organism evidence="2 3">
    <name type="scientific">Hypericibacter terrae</name>
    <dbReference type="NCBI Taxonomy" id="2602015"/>
    <lineage>
        <taxon>Bacteria</taxon>
        <taxon>Pseudomonadati</taxon>
        <taxon>Pseudomonadota</taxon>
        <taxon>Alphaproteobacteria</taxon>
        <taxon>Rhodospirillales</taxon>
        <taxon>Dongiaceae</taxon>
        <taxon>Hypericibacter</taxon>
    </lineage>
</organism>
<dbReference type="Proteomes" id="UP000326202">
    <property type="component" value="Chromosome"/>
</dbReference>
<dbReference type="OrthoDB" id="6383742at2"/>
<gene>
    <name evidence="2" type="ORF">FRZ44_07020</name>
</gene>
<dbReference type="SUPFAM" id="SSF53448">
    <property type="entry name" value="Nucleotide-diphospho-sugar transferases"/>
    <property type="match status" value="1"/>
</dbReference>
<proteinExistence type="predicted"/>
<protein>
    <recommendedName>
        <fullName evidence="1">Glycosyltransferase 2-like domain-containing protein</fullName>
    </recommendedName>
</protein>
<dbReference type="InterPro" id="IPR001173">
    <property type="entry name" value="Glyco_trans_2-like"/>
</dbReference>
<evidence type="ECO:0000259" key="1">
    <source>
        <dbReference type="Pfam" id="PF00535"/>
    </source>
</evidence>
<name>A0A5J6MDE1_9PROT</name>
<dbReference type="AlphaFoldDB" id="A0A5J6MDE1"/>